<proteinExistence type="predicted"/>
<dbReference type="AlphaFoldDB" id="A0AAD5QXE9"/>
<keyword evidence="2" id="KW-1185">Reference proteome</keyword>
<dbReference type="GO" id="GO:0051787">
    <property type="term" value="F:misfolded protein binding"/>
    <property type="evidence" value="ECO:0007669"/>
    <property type="project" value="TreeGrafter"/>
</dbReference>
<name>A0AAD5QXE9_PARTN</name>
<accession>A0AAD5QXE9</accession>
<evidence type="ECO:0000313" key="1">
    <source>
        <dbReference type="EMBL" id="KAJ1365562.1"/>
    </source>
</evidence>
<dbReference type="PANTHER" id="PTHR44298:SF1">
    <property type="entry name" value="DNAJ HOMOLOG SUBFAMILY B MEMBER 11"/>
    <property type="match status" value="1"/>
</dbReference>
<organism evidence="1 2">
    <name type="scientific">Parelaphostrongylus tenuis</name>
    <name type="common">Meningeal worm</name>
    <dbReference type="NCBI Taxonomy" id="148309"/>
    <lineage>
        <taxon>Eukaryota</taxon>
        <taxon>Metazoa</taxon>
        <taxon>Ecdysozoa</taxon>
        <taxon>Nematoda</taxon>
        <taxon>Chromadorea</taxon>
        <taxon>Rhabditida</taxon>
        <taxon>Rhabditina</taxon>
        <taxon>Rhabditomorpha</taxon>
        <taxon>Strongyloidea</taxon>
        <taxon>Metastrongylidae</taxon>
        <taxon>Parelaphostrongylus</taxon>
    </lineage>
</organism>
<dbReference type="GO" id="GO:0051082">
    <property type="term" value="F:unfolded protein binding"/>
    <property type="evidence" value="ECO:0007669"/>
    <property type="project" value="InterPro"/>
</dbReference>
<dbReference type="Proteomes" id="UP001196413">
    <property type="component" value="Unassembled WGS sequence"/>
</dbReference>
<evidence type="ECO:0000313" key="2">
    <source>
        <dbReference type="Proteomes" id="UP001196413"/>
    </source>
</evidence>
<dbReference type="EMBL" id="JAHQIW010005303">
    <property type="protein sequence ID" value="KAJ1365562.1"/>
    <property type="molecule type" value="Genomic_DNA"/>
</dbReference>
<protein>
    <submittedName>
        <fullName evidence="1">DnaJ sub B member 11</fullName>
    </submittedName>
</protein>
<dbReference type="Gene3D" id="2.60.260.20">
    <property type="entry name" value="Urease metallochaperone UreE, N-terminal domain"/>
    <property type="match status" value="1"/>
</dbReference>
<dbReference type="InterPro" id="IPR008971">
    <property type="entry name" value="HSP40/DnaJ_pept-bd"/>
</dbReference>
<reference evidence="1" key="1">
    <citation type="submission" date="2021-06" db="EMBL/GenBank/DDBJ databases">
        <title>Parelaphostrongylus tenuis whole genome reference sequence.</title>
        <authorList>
            <person name="Garwood T.J."/>
            <person name="Larsen P.A."/>
            <person name="Fountain-Jones N.M."/>
            <person name="Garbe J.R."/>
            <person name="Macchietto M.G."/>
            <person name="Kania S.A."/>
            <person name="Gerhold R.W."/>
            <person name="Richards J.E."/>
            <person name="Wolf T.M."/>
        </authorList>
    </citation>
    <scope>NUCLEOTIDE SEQUENCE</scope>
    <source>
        <strain evidence="1">MNPRO001-30</strain>
        <tissue evidence="1">Meninges</tissue>
    </source>
</reference>
<sequence length="61" mass="7093">MRKKDEGMPSITNNNQRGDLYITFDVEFPRTELSEEQKRMISDLLKQGAVKPKIYNGLQGY</sequence>
<dbReference type="SUPFAM" id="SSF49493">
    <property type="entry name" value="HSP40/DnaJ peptide-binding domain"/>
    <property type="match status" value="1"/>
</dbReference>
<dbReference type="InterPro" id="IPR051736">
    <property type="entry name" value="DnaJ-B11-like"/>
</dbReference>
<dbReference type="GO" id="GO:0006457">
    <property type="term" value="P:protein folding"/>
    <property type="evidence" value="ECO:0007669"/>
    <property type="project" value="InterPro"/>
</dbReference>
<comment type="caution">
    <text evidence="1">The sequence shown here is derived from an EMBL/GenBank/DDBJ whole genome shotgun (WGS) entry which is preliminary data.</text>
</comment>
<dbReference type="GO" id="GO:0005783">
    <property type="term" value="C:endoplasmic reticulum"/>
    <property type="evidence" value="ECO:0007669"/>
    <property type="project" value="TreeGrafter"/>
</dbReference>
<dbReference type="PANTHER" id="PTHR44298">
    <property type="entry name" value="DNAJ HOMOLOG SUBFAMILY B MEMBER 11"/>
    <property type="match status" value="1"/>
</dbReference>
<gene>
    <name evidence="1" type="primary">DNAJB11</name>
    <name evidence="1" type="ORF">KIN20_025933</name>
</gene>